<name>T0S5B0_SAPDV</name>
<dbReference type="OMA" id="EEAMAYN"/>
<evidence type="ECO:0000256" key="1">
    <source>
        <dbReference type="SAM" id="Coils"/>
    </source>
</evidence>
<dbReference type="Proteomes" id="UP000030762">
    <property type="component" value="Unassembled WGS sequence"/>
</dbReference>
<dbReference type="GeneID" id="19942981"/>
<keyword evidence="1" id="KW-0175">Coiled coil</keyword>
<dbReference type="RefSeq" id="XP_008606052.1">
    <property type="nucleotide sequence ID" value="XM_008607830.1"/>
</dbReference>
<proteinExistence type="predicted"/>
<organism evidence="3 4">
    <name type="scientific">Saprolegnia diclina (strain VS20)</name>
    <dbReference type="NCBI Taxonomy" id="1156394"/>
    <lineage>
        <taxon>Eukaryota</taxon>
        <taxon>Sar</taxon>
        <taxon>Stramenopiles</taxon>
        <taxon>Oomycota</taxon>
        <taxon>Saprolegniomycetes</taxon>
        <taxon>Saprolegniales</taxon>
        <taxon>Saprolegniaceae</taxon>
        <taxon>Saprolegnia</taxon>
    </lineage>
</organism>
<dbReference type="VEuPathDB" id="FungiDB:SDRG_02254"/>
<dbReference type="eggNOG" id="ENOG502RYTE">
    <property type="taxonomic scope" value="Eukaryota"/>
</dbReference>
<dbReference type="PANTHER" id="PTHR34496:SF6">
    <property type="entry name" value="GLYCOSYLTRANSFERASE 2-LIKE DOMAIN-CONTAINING PROTEIN"/>
    <property type="match status" value="1"/>
</dbReference>
<reference evidence="3 4" key="1">
    <citation type="submission" date="2012-04" db="EMBL/GenBank/DDBJ databases">
        <title>The Genome Sequence of Saprolegnia declina VS20.</title>
        <authorList>
            <consortium name="The Broad Institute Genome Sequencing Platform"/>
            <person name="Russ C."/>
            <person name="Nusbaum C."/>
            <person name="Tyler B."/>
            <person name="van West P."/>
            <person name="Dieguez-Uribeondo J."/>
            <person name="de Bruijn I."/>
            <person name="Tripathy S."/>
            <person name="Jiang R."/>
            <person name="Young S.K."/>
            <person name="Zeng Q."/>
            <person name="Gargeya S."/>
            <person name="Fitzgerald M."/>
            <person name="Haas B."/>
            <person name="Abouelleil A."/>
            <person name="Alvarado L."/>
            <person name="Arachchi H.M."/>
            <person name="Berlin A."/>
            <person name="Chapman S.B."/>
            <person name="Goldberg J."/>
            <person name="Griggs A."/>
            <person name="Gujja S."/>
            <person name="Hansen M."/>
            <person name="Howarth C."/>
            <person name="Imamovic A."/>
            <person name="Larimer J."/>
            <person name="McCowen C."/>
            <person name="Montmayeur A."/>
            <person name="Murphy C."/>
            <person name="Neiman D."/>
            <person name="Pearson M."/>
            <person name="Priest M."/>
            <person name="Roberts A."/>
            <person name="Saif S."/>
            <person name="Shea T."/>
            <person name="Sisk P."/>
            <person name="Sykes S."/>
            <person name="Wortman J."/>
            <person name="Nusbaum C."/>
            <person name="Birren B."/>
        </authorList>
    </citation>
    <scope>NUCLEOTIDE SEQUENCE [LARGE SCALE GENOMIC DNA]</scope>
    <source>
        <strain evidence="3 4">VS20</strain>
    </source>
</reference>
<keyword evidence="2" id="KW-1133">Transmembrane helix</keyword>
<keyword evidence="4" id="KW-1185">Reference proteome</keyword>
<keyword evidence="2" id="KW-0472">Membrane</keyword>
<keyword evidence="2" id="KW-0812">Transmembrane</keyword>
<sequence length="540" mass="61479">MDALHHLTYGVKGVDFVAVYDTTVQHIPLRKDLAHLRPPPPRLTDKRDIFIGVTAYRDGVKCGFTLWTAFARAAHPENVFVGVVDQTMADDVACIDAYCERARETWPTEPCKYKSQIAIDARSATTSKGPTVARAQLYPLLGDQEFSMMIDSHVQFAQMWDDLVIAEWVATDNEMAVLSNYPMGFEQLTADATFTGNYGSHVCNYVSRPGADAVVYYSGILTAFNFERPLLSVSWAGGFSFGKSHAWHRAPIDPYMNWVFWGEEFLHAYQLWTRGYDMYSPSRYGNVVFHNWTDNGDKHRFTDNVTLVTSQDQHNREEAMAYNRFRLIFQQSFSGEVDSREIDKYGSGTVRSREQFFTYANISNTDANKDFAACNQLHFVPYADPTELEALLPGWRFADSNLAAKDVVTVNNSVLHDLRRKLDDAETTVTQLRHAVEAARHEQTHAFQLLETARKELEEREQATLRAMHQTLEKVARQNSRMINGMSIRLRQIQQTSTHVYSELALVVLMLVTVLIALFGRCWGKRRSNAVAYTKLQATE</sequence>
<dbReference type="Pfam" id="PF11397">
    <property type="entry name" value="GlcNAc"/>
    <property type="match status" value="1"/>
</dbReference>
<dbReference type="EMBL" id="JH767136">
    <property type="protein sequence ID" value="EQC40353.1"/>
    <property type="molecule type" value="Genomic_DNA"/>
</dbReference>
<dbReference type="InParanoid" id="T0S5B0"/>
<feature type="coiled-coil region" evidence="1">
    <location>
        <begin position="415"/>
        <end position="442"/>
    </location>
</feature>
<dbReference type="AlphaFoldDB" id="T0S5B0"/>
<evidence type="ECO:0000256" key="2">
    <source>
        <dbReference type="SAM" id="Phobius"/>
    </source>
</evidence>
<dbReference type="STRING" id="1156394.T0S5B0"/>
<dbReference type="InterPro" id="IPR021067">
    <property type="entry name" value="Glycosyltransferase"/>
</dbReference>
<feature type="transmembrane region" description="Helical" evidence="2">
    <location>
        <begin position="500"/>
        <end position="519"/>
    </location>
</feature>
<dbReference type="OrthoDB" id="76265at2759"/>
<evidence type="ECO:0000313" key="3">
    <source>
        <dbReference type="EMBL" id="EQC40353.1"/>
    </source>
</evidence>
<protein>
    <submittedName>
        <fullName evidence="3">Uncharacterized protein</fullName>
    </submittedName>
</protein>
<gene>
    <name evidence="3" type="ORF">SDRG_02254</name>
</gene>
<evidence type="ECO:0000313" key="4">
    <source>
        <dbReference type="Proteomes" id="UP000030762"/>
    </source>
</evidence>
<dbReference type="PANTHER" id="PTHR34496">
    <property type="entry name" value="GLCNAC TRANSFERASE-RELATED"/>
    <property type="match status" value="1"/>
</dbReference>
<accession>T0S5B0</accession>